<accession>A0ABS2PH13</accession>
<feature type="signal peptide" evidence="1">
    <location>
        <begin position="1"/>
        <end position="20"/>
    </location>
</feature>
<evidence type="ECO:0000313" key="2">
    <source>
        <dbReference type="EMBL" id="MBM7634236.1"/>
    </source>
</evidence>
<name>A0ABS2PH13_9BACL</name>
<sequence>MKKILFFIPLLILSGCGLFGSSGTVFHTFEGLTNAEFYSFEKYGGSGANTEVAILTEQNELDALKSVLDSASDGVRANSEELVPAYDLLVDHDAGDTILHLILGDAGEESRIMYAGYENEHFIIPEEGTATLIELIDID</sequence>
<dbReference type="EMBL" id="JAFBEC010000010">
    <property type="protein sequence ID" value="MBM7634236.1"/>
    <property type="molecule type" value="Genomic_DNA"/>
</dbReference>
<keyword evidence="1" id="KW-0732">Signal</keyword>
<feature type="chain" id="PRO_5045251241" description="DUF4825 domain-containing protein" evidence="1">
    <location>
        <begin position="21"/>
        <end position="139"/>
    </location>
</feature>
<evidence type="ECO:0000256" key="1">
    <source>
        <dbReference type="SAM" id="SignalP"/>
    </source>
</evidence>
<reference evidence="2 3" key="1">
    <citation type="submission" date="2021-01" db="EMBL/GenBank/DDBJ databases">
        <title>Genomic Encyclopedia of Type Strains, Phase IV (KMG-IV): sequencing the most valuable type-strain genomes for metagenomic binning, comparative biology and taxonomic classification.</title>
        <authorList>
            <person name="Goeker M."/>
        </authorList>
    </citation>
    <scope>NUCLEOTIDE SEQUENCE [LARGE SCALE GENOMIC DNA]</scope>
    <source>
        <strain evidence="2 3">DSM 25540</strain>
    </source>
</reference>
<dbReference type="RefSeq" id="WP_169967455.1">
    <property type="nucleotide sequence ID" value="NZ_JAFBEC010000010.1"/>
</dbReference>
<evidence type="ECO:0000313" key="3">
    <source>
        <dbReference type="Proteomes" id="UP000741863"/>
    </source>
</evidence>
<keyword evidence="3" id="KW-1185">Reference proteome</keyword>
<dbReference type="PROSITE" id="PS51257">
    <property type="entry name" value="PROKAR_LIPOPROTEIN"/>
    <property type="match status" value="1"/>
</dbReference>
<gene>
    <name evidence="2" type="ORF">JOD17_003338</name>
</gene>
<proteinExistence type="predicted"/>
<protein>
    <recommendedName>
        <fullName evidence="4">DUF4825 domain-containing protein</fullName>
    </recommendedName>
</protein>
<dbReference type="Proteomes" id="UP000741863">
    <property type="component" value="Unassembled WGS sequence"/>
</dbReference>
<organism evidence="2 3">
    <name type="scientific">Geomicrobium sediminis</name>
    <dbReference type="NCBI Taxonomy" id="1347788"/>
    <lineage>
        <taxon>Bacteria</taxon>
        <taxon>Bacillati</taxon>
        <taxon>Bacillota</taxon>
        <taxon>Bacilli</taxon>
        <taxon>Bacillales</taxon>
        <taxon>Geomicrobium</taxon>
    </lineage>
</organism>
<evidence type="ECO:0008006" key="4">
    <source>
        <dbReference type="Google" id="ProtNLM"/>
    </source>
</evidence>
<comment type="caution">
    <text evidence="2">The sequence shown here is derived from an EMBL/GenBank/DDBJ whole genome shotgun (WGS) entry which is preliminary data.</text>
</comment>